<dbReference type="AlphaFoldDB" id="C9ZTT9"/>
<accession>C9ZTT9</accession>
<gene>
    <name evidence="2" type="ORF">TbgDal_VII7150</name>
</gene>
<organism evidence="2 3">
    <name type="scientific">Trypanosoma brucei gambiense (strain MHOM/CI/86/DAL972)</name>
    <dbReference type="NCBI Taxonomy" id="679716"/>
    <lineage>
        <taxon>Eukaryota</taxon>
        <taxon>Discoba</taxon>
        <taxon>Euglenozoa</taxon>
        <taxon>Kinetoplastea</taxon>
        <taxon>Metakinetoplastina</taxon>
        <taxon>Trypanosomatida</taxon>
        <taxon>Trypanosomatidae</taxon>
        <taxon>Trypanosoma</taxon>
    </lineage>
</organism>
<evidence type="ECO:0000256" key="1">
    <source>
        <dbReference type="SAM" id="MobiDB-lite"/>
    </source>
</evidence>
<dbReference type="GeneID" id="23863000"/>
<dbReference type="EMBL" id="FN554970">
    <property type="protein sequence ID" value="CBH12825.1"/>
    <property type="molecule type" value="Genomic_DNA"/>
</dbReference>
<proteinExistence type="predicted"/>
<name>C9ZTT9_TRYB9</name>
<sequence length="125" mass="14996">MKKERKIRGMEYKIVIIIIKKKVNRRKNDNDNSNYNNYNNCKAKKKKSKPKNGFIFLLQHELKFASLLSHLMITIEDERMKGYDRKEEGRGEEKGVLICNVTCARQTVAVYCVWIERLWIYIYIF</sequence>
<feature type="region of interest" description="Disordered" evidence="1">
    <location>
        <begin position="27"/>
        <end position="46"/>
    </location>
</feature>
<evidence type="ECO:0000313" key="3">
    <source>
        <dbReference type="Proteomes" id="UP000002316"/>
    </source>
</evidence>
<protein>
    <submittedName>
        <fullName evidence="2">Uncharacterized protein</fullName>
    </submittedName>
</protein>
<dbReference type="RefSeq" id="XP_011775104.1">
    <property type="nucleotide sequence ID" value="XM_011776802.1"/>
</dbReference>
<dbReference type="Proteomes" id="UP000002316">
    <property type="component" value="Chromosome 7"/>
</dbReference>
<evidence type="ECO:0000313" key="2">
    <source>
        <dbReference type="EMBL" id="CBH12825.1"/>
    </source>
</evidence>
<dbReference type="KEGG" id="tbg:TbgDal_VII7150"/>
<feature type="compositionally biased region" description="Low complexity" evidence="1">
    <location>
        <begin position="31"/>
        <end position="41"/>
    </location>
</feature>
<reference evidence="3" key="1">
    <citation type="journal article" date="2010" name="PLoS Negl. Trop. Dis.">
        <title>The genome sequence of Trypanosoma brucei gambiense, causative agent of chronic human african trypanosomiasis.</title>
        <authorList>
            <person name="Jackson A.P."/>
            <person name="Sanders M."/>
            <person name="Berry A."/>
            <person name="McQuillan J."/>
            <person name="Aslett M.A."/>
            <person name="Quail M.A."/>
            <person name="Chukualim B."/>
            <person name="Capewell P."/>
            <person name="MacLeod A."/>
            <person name="Melville S.E."/>
            <person name="Gibson W."/>
            <person name="Barry J.D."/>
            <person name="Berriman M."/>
            <person name="Hertz-Fowler C."/>
        </authorList>
    </citation>
    <scope>NUCLEOTIDE SEQUENCE [LARGE SCALE GENOMIC DNA]</scope>
    <source>
        <strain evidence="3">MHOM/CI/86/DAL972</strain>
    </source>
</reference>